<dbReference type="GO" id="GO:0046872">
    <property type="term" value="F:metal ion binding"/>
    <property type="evidence" value="ECO:0007669"/>
    <property type="project" value="InterPro"/>
</dbReference>
<accession>A0A8H7ZLY7</accession>
<dbReference type="AlphaFoldDB" id="A0A8H7ZLY7"/>
<dbReference type="GO" id="GO:0005739">
    <property type="term" value="C:mitochondrion"/>
    <property type="evidence" value="ECO:0007669"/>
    <property type="project" value="TreeGrafter"/>
</dbReference>
<evidence type="ECO:0000313" key="2">
    <source>
        <dbReference type="EMBL" id="KAG5455635.1"/>
    </source>
</evidence>
<dbReference type="InterPro" id="IPR050361">
    <property type="entry name" value="MPP/UQCRC_Complex"/>
</dbReference>
<feature type="domain" description="Peptidase M16 C-terminal" evidence="1">
    <location>
        <begin position="121"/>
        <end position="277"/>
    </location>
</feature>
<dbReference type="Pfam" id="PF05193">
    <property type="entry name" value="Peptidase_M16_C"/>
    <property type="match status" value="1"/>
</dbReference>
<dbReference type="Proteomes" id="UP000673691">
    <property type="component" value="Unassembled WGS sequence"/>
</dbReference>
<protein>
    <submittedName>
        <fullName evidence="2">Metalloenzyme, LuxS/M16 peptidase-like protein</fullName>
    </submittedName>
</protein>
<organism evidence="2 3">
    <name type="scientific">Olpidium bornovanus</name>
    <dbReference type="NCBI Taxonomy" id="278681"/>
    <lineage>
        <taxon>Eukaryota</taxon>
        <taxon>Fungi</taxon>
        <taxon>Fungi incertae sedis</taxon>
        <taxon>Olpidiomycota</taxon>
        <taxon>Olpidiomycotina</taxon>
        <taxon>Olpidiomycetes</taxon>
        <taxon>Olpidiales</taxon>
        <taxon>Olpidiaceae</taxon>
        <taxon>Olpidium</taxon>
    </lineage>
</organism>
<dbReference type="Gene3D" id="3.30.830.10">
    <property type="entry name" value="Metalloenzyme, LuxS/M16 peptidase-like"/>
    <property type="match status" value="1"/>
</dbReference>
<dbReference type="SUPFAM" id="SSF63411">
    <property type="entry name" value="LuxS/MPP-like metallohydrolase"/>
    <property type="match status" value="1"/>
</dbReference>
<dbReference type="PANTHER" id="PTHR11851">
    <property type="entry name" value="METALLOPROTEASE"/>
    <property type="match status" value="1"/>
</dbReference>
<dbReference type="InterPro" id="IPR011249">
    <property type="entry name" value="Metalloenz_LuxS/M16"/>
</dbReference>
<gene>
    <name evidence="2" type="ORF">BJ554DRAFT_4882</name>
</gene>
<feature type="non-terminal residue" evidence="2">
    <location>
        <position position="1"/>
    </location>
</feature>
<name>A0A8H7ZLY7_9FUNG</name>
<dbReference type="OrthoDB" id="6369905at2759"/>
<keyword evidence="3" id="KW-1185">Reference proteome</keyword>
<dbReference type="InterPro" id="IPR007863">
    <property type="entry name" value="Peptidase_M16_C"/>
</dbReference>
<sequence>DSRSSTALATAREAEIRGAVLSASLTREHLFLTADPYFVEVLREAAYGTKFNVYEGGSVGYLVSLETSRAIRDPEIAVNESLHRVAFRNGLGNSLFAPSQSKLDLSTVKGFGLRQSSFSDKVALVASGVDLSELERLARDLLSPDQVGLTKSSEATQASKYFGGERRVDAPSDETGHLAIGYPSGAFGSAADCAAHVLKAYLGGWNSACDGTSPLGKVAAATGACFQPFAYSYSDAGLFGVRIQSAYDKAQSAASAVVSEIRKAAEGIPEAEFARSVATAKVAILSALENRVSLVECLGAQVLSGKVTGPIELAGKLDTLKAADVSKFAATMLKSKPSVVAYGNTMALPYADSL</sequence>
<proteinExistence type="predicted"/>
<comment type="caution">
    <text evidence="2">The sequence shown here is derived from an EMBL/GenBank/DDBJ whole genome shotgun (WGS) entry which is preliminary data.</text>
</comment>
<dbReference type="FunFam" id="3.30.830.10:FF:000039">
    <property type="entry name" value="Ubiquinol-cytochrome c reductase core subunit 2"/>
    <property type="match status" value="1"/>
</dbReference>
<dbReference type="EMBL" id="JAEFCI010013038">
    <property type="protein sequence ID" value="KAG5455635.1"/>
    <property type="molecule type" value="Genomic_DNA"/>
</dbReference>
<reference evidence="2 3" key="1">
    <citation type="journal article" name="Sci. Rep.">
        <title>Genome-scale phylogenetic analyses confirm Olpidium as the closest living zoosporic fungus to the non-flagellated, terrestrial fungi.</title>
        <authorList>
            <person name="Chang Y."/>
            <person name="Rochon D."/>
            <person name="Sekimoto S."/>
            <person name="Wang Y."/>
            <person name="Chovatia M."/>
            <person name="Sandor L."/>
            <person name="Salamov A."/>
            <person name="Grigoriev I.V."/>
            <person name="Stajich J.E."/>
            <person name="Spatafora J.W."/>
        </authorList>
    </citation>
    <scope>NUCLEOTIDE SEQUENCE [LARGE SCALE GENOMIC DNA]</scope>
    <source>
        <strain evidence="2">S191</strain>
    </source>
</reference>
<dbReference type="PANTHER" id="PTHR11851:SF209">
    <property type="entry name" value="CYTOCHROME B-C1 COMPLEX SUBUNIT 2, MITOCHONDRIAL"/>
    <property type="match status" value="1"/>
</dbReference>
<evidence type="ECO:0000313" key="3">
    <source>
        <dbReference type="Proteomes" id="UP000673691"/>
    </source>
</evidence>
<evidence type="ECO:0000259" key="1">
    <source>
        <dbReference type="Pfam" id="PF05193"/>
    </source>
</evidence>